<evidence type="ECO:0000256" key="6">
    <source>
        <dbReference type="ARBA" id="ARBA00022989"/>
    </source>
</evidence>
<evidence type="ECO:0000313" key="18">
    <source>
        <dbReference type="Proteomes" id="UP001642540"/>
    </source>
</evidence>
<keyword evidence="8 13" id="KW-0472">Membrane</keyword>
<evidence type="ECO:0000256" key="11">
    <source>
        <dbReference type="ARBA" id="ARBA00023286"/>
    </source>
</evidence>
<dbReference type="PANTHER" id="PTHR42643">
    <property type="entry name" value="IONOTROPIC RECEPTOR 20A-RELATED"/>
    <property type="match status" value="1"/>
</dbReference>
<keyword evidence="3" id="KW-0813">Transport</keyword>
<keyword evidence="6 13" id="KW-1133">Transmembrane helix</keyword>
<dbReference type="InterPro" id="IPR001320">
    <property type="entry name" value="Iontro_rcpt_C"/>
</dbReference>
<reference evidence="17 18" key="1">
    <citation type="submission" date="2024-08" db="EMBL/GenBank/DDBJ databases">
        <authorList>
            <person name="Cucini C."/>
            <person name="Frati F."/>
        </authorList>
    </citation>
    <scope>NUCLEOTIDE SEQUENCE [LARGE SCALE GENOMIC DNA]</scope>
</reference>
<comment type="subcellular location">
    <subcellularLocation>
        <location evidence="1">Cell membrane</location>
        <topology evidence="1">Multi-pass membrane protein</topology>
    </subcellularLocation>
</comment>
<dbReference type="PANTHER" id="PTHR42643:SF33">
    <property type="entry name" value="GLUTAMATE RECEPTOR 2-LIKE PROTEIN"/>
    <property type="match status" value="1"/>
</dbReference>
<dbReference type="InterPro" id="IPR019594">
    <property type="entry name" value="Glu/Gly-bd"/>
</dbReference>
<evidence type="ECO:0000256" key="13">
    <source>
        <dbReference type="SAM" id="Phobius"/>
    </source>
</evidence>
<dbReference type="Gene3D" id="3.40.190.10">
    <property type="entry name" value="Periplasmic binding protein-like II"/>
    <property type="match status" value="1"/>
</dbReference>
<name>A0ABP1Q4B7_9HEXA</name>
<dbReference type="Gene3D" id="1.10.287.70">
    <property type="match status" value="1"/>
</dbReference>
<sequence>MGYFLFLGFVFVGLLPQYKGQLILSQVLREIEPHRDAYILSDFGMNDELQKYMGENFLFSTYNSSFLAEDSAFKFWENVRNVRQSIADVVIVICLKTNEATFQAIEYIGNNSVRLSDPRRIWISAVWPTAMNSHQDIKAISKTEGFISAIKHYQINSNLFFAFSIDSSVAIYETYIAGNHTTFKFLPDGIILWSCKTCQGPTIRRFNFHERVLKITAVNDSEVNDDIHVYEDSNGTITYSKDGLSGSILQILQQMLNFTIEPMMSREFGSPIPGTGRWTGSIGELIDGKADLGIAITIFQPERAKVVSFLPPADEHLINAFFQPSDVNSIRDIFAQPFKLDLWAAVVVTWVVLATFMIIFSLIRKRYGMDIYDGSGTDNANSEEPDFTKDSFMWALGTACQQGWDEHPKAGSLRTIFISGSFTGVIAYAGYSAAIVSTLSLRVDPIKNPMELLRSNLRMGIRKGFISSLLEQNGTHDTMSLFNKRLEKSKEYERYLNVSAGFNYLLKHPYAFITTRDTIYDLMKFTAEDKVICGIKDLPLLKYGFPIGYPVPKSSPFKEILRYAMIMIREPGVLWRLRMKYSFQRRCLEASDNAGYALGPNDVFTAYMILLGGFALSITFLVIEKMIPLHQFSYVR</sequence>
<keyword evidence="5 13" id="KW-0812">Transmembrane</keyword>
<evidence type="ECO:0000256" key="14">
    <source>
        <dbReference type="SAM" id="SignalP"/>
    </source>
</evidence>
<evidence type="ECO:0000256" key="3">
    <source>
        <dbReference type="ARBA" id="ARBA00022448"/>
    </source>
</evidence>
<evidence type="ECO:0000256" key="1">
    <source>
        <dbReference type="ARBA" id="ARBA00004651"/>
    </source>
</evidence>
<dbReference type="SUPFAM" id="SSF53850">
    <property type="entry name" value="Periplasmic binding protein-like II"/>
    <property type="match status" value="1"/>
</dbReference>
<evidence type="ECO:0000313" key="17">
    <source>
        <dbReference type="EMBL" id="CAL8088846.1"/>
    </source>
</evidence>
<protein>
    <submittedName>
        <fullName evidence="17">Uncharacterized protein</fullName>
    </submittedName>
</protein>
<evidence type="ECO:0000256" key="9">
    <source>
        <dbReference type="ARBA" id="ARBA00023170"/>
    </source>
</evidence>
<dbReference type="Pfam" id="PF00060">
    <property type="entry name" value="Lig_chan"/>
    <property type="match status" value="1"/>
</dbReference>
<keyword evidence="4" id="KW-1003">Cell membrane</keyword>
<feature type="domain" description="Ionotropic glutamate receptor C-terminal" evidence="15">
    <location>
        <begin position="340"/>
        <end position="614"/>
    </location>
</feature>
<feature type="transmembrane region" description="Helical" evidence="13">
    <location>
        <begin position="416"/>
        <end position="441"/>
    </location>
</feature>
<dbReference type="Pfam" id="PF10613">
    <property type="entry name" value="Lig_chan-Glu_bd"/>
    <property type="match status" value="1"/>
</dbReference>
<evidence type="ECO:0000256" key="7">
    <source>
        <dbReference type="ARBA" id="ARBA00023065"/>
    </source>
</evidence>
<keyword evidence="11" id="KW-1071">Ligand-gated ion channel</keyword>
<organism evidence="17 18">
    <name type="scientific">Orchesella dallaii</name>
    <dbReference type="NCBI Taxonomy" id="48710"/>
    <lineage>
        <taxon>Eukaryota</taxon>
        <taxon>Metazoa</taxon>
        <taxon>Ecdysozoa</taxon>
        <taxon>Arthropoda</taxon>
        <taxon>Hexapoda</taxon>
        <taxon>Collembola</taxon>
        <taxon>Entomobryomorpha</taxon>
        <taxon>Entomobryoidea</taxon>
        <taxon>Orchesellidae</taxon>
        <taxon>Orchesellinae</taxon>
        <taxon>Orchesella</taxon>
    </lineage>
</organism>
<evidence type="ECO:0000259" key="15">
    <source>
        <dbReference type="Pfam" id="PF00060"/>
    </source>
</evidence>
<keyword evidence="7" id="KW-0406">Ion transport</keyword>
<evidence type="ECO:0000256" key="5">
    <source>
        <dbReference type="ARBA" id="ARBA00022692"/>
    </source>
</evidence>
<keyword evidence="14" id="KW-0732">Signal</keyword>
<evidence type="ECO:0000256" key="4">
    <source>
        <dbReference type="ARBA" id="ARBA00022475"/>
    </source>
</evidence>
<keyword evidence="10" id="KW-0325">Glycoprotein</keyword>
<evidence type="ECO:0000256" key="12">
    <source>
        <dbReference type="ARBA" id="ARBA00023303"/>
    </source>
</evidence>
<dbReference type="Proteomes" id="UP001642540">
    <property type="component" value="Unassembled WGS sequence"/>
</dbReference>
<dbReference type="EMBL" id="CAXLJM020000023">
    <property type="protein sequence ID" value="CAL8088846.1"/>
    <property type="molecule type" value="Genomic_DNA"/>
</dbReference>
<evidence type="ECO:0000259" key="16">
    <source>
        <dbReference type="Pfam" id="PF10613"/>
    </source>
</evidence>
<gene>
    <name evidence="17" type="ORF">ODALV1_LOCUS7180</name>
</gene>
<keyword evidence="9" id="KW-0675">Receptor</keyword>
<feature type="chain" id="PRO_5047082723" evidence="14">
    <location>
        <begin position="21"/>
        <end position="636"/>
    </location>
</feature>
<evidence type="ECO:0000256" key="10">
    <source>
        <dbReference type="ARBA" id="ARBA00023180"/>
    </source>
</evidence>
<keyword evidence="12" id="KW-0407">Ion channel</keyword>
<evidence type="ECO:0000256" key="2">
    <source>
        <dbReference type="ARBA" id="ARBA00008685"/>
    </source>
</evidence>
<feature type="transmembrane region" description="Helical" evidence="13">
    <location>
        <begin position="342"/>
        <end position="363"/>
    </location>
</feature>
<comment type="similarity">
    <text evidence="2">Belongs to the glutamate-gated ion channel (TC 1.A.10.1) family.</text>
</comment>
<keyword evidence="18" id="KW-1185">Reference proteome</keyword>
<proteinExistence type="inferred from homology"/>
<feature type="domain" description="Ionotropic glutamate receptor L-glutamate and glycine-binding" evidence="16">
    <location>
        <begin position="240"/>
        <end position="312"/>
    </location>
</feature>
<feature type="transmembrane region" description="Helical" evidence="13">
    <location>
        <begin position="604"/>
        <end position="623"/>
    </location>
</feature>
<dbReference type="InterPro" id="IPR052192">
    <property type="entry name" value="Insect_Ionotropic_Sensory_Rcpt"/>
</dbReference>
<accession>A0ABP1Q4B7</accession>
<evidence type="ECO:0000256" key="8">
    <source>
        <dbReference type="ARBA" id="ARBA00023136"/>
    </source>
</evidence>
<comment type="caution">
    <text evidence="17">The sequence shown here is derived from an EMBL/GenBank/DDBJ whole genome shotgun (WGS) entry which is preliminary data.</text>
</comment>
<feature type="signal peptide" evidence="14">
    <location>
        <begin position="1"/>
        <end position="20"/>
    </location>
</feature>